<gene>
    <name evidence="1" type="ORF">ZHAS_00019303</name>
</gene>
<dbReference type="EnsemblMetazoa" id="ASIC019303-RA">
    <property type="protein sequence ID" value="ASIC019303-PA"/>
    <property type="gene ID" value="ASIC019303"/>
</dbReference>
<proteinExistence type="predicted"/>
<sequence length="80" mass="9230">MPWLVYRPIHHGVGVSRSRKFIHPGKASAPERRPWAYFYDNVEREGCKVVRIIIVQPTPKKANKATRPHEAYAPLLVKNV</sequence>
<dbReference type="EMBL" id="KE525351">
    <property type="protein sequence ID" value="KFB51258.1"/>
    <property type="molecule type" value="Genomic_DNA"/>
</dbReference>
<keyword evidence="3" id="KW-1185">Reference proteome</keyword>
<organism evidence="1">
    <name type="scientific">Anopheles sinensis</name>
    <name type="common">Mosquito</name>
    <dbReference type="NCBI Taxonomy" id="74873"/>
    <lineage>
        <taxon>Eukaryota</taxon>
        <taxon>Metazoa</taxon>
        <taxon>Ecdysozoa</taxon>
        <taxon>Arthropoda</taxon>
        <taxon>Hexapoda</taxon>
        <taxon>Insecta</taxon>
        <taxon>Pterygota</taxon>
        <taxon>Neoptera</taxon>
        <taxon>Endopterygota</taxon>
        <taxon>Diptera</taxon>
        <taxon>Nematocera</taxon>
        <taxon>Culicoidea</taxon>
        <taxon>Culicidae</taxon>
        <taxon>Anophelinae</taxon>
        <taxon>Anopheles</taxon>
    </lineage>
</organism>
<name>A0A084WM14_ANOSI</name>
<dbReference type="AlphaFoldDB" id="A0A084WM14"/>
<reference evidence="2" key="2">
    <citation type="submission" date="2020-05" db="UniProtKB">
        <authorList>
            <consortium name="EnsemblMetazoa"/>
        </authorList>
    </citation>
    <scope>IDENTIFICATION</scope>
</reference>
<protein>
    <submittedName>
        <fullName evidence="1 2">Putative radical SAM protein</fullName>
    </submittedName>
</protein>
<evidence type="ECO:0000313" key="3">
    <source>
        <dbReference type="Proteomes" id="UP000030765"/>
    </source>
</evidence>
<dbReference type="EMBL" id="ATLV01024356">
    <property type="status" value="NOT_ANNOTATED_CDS"/>
    <property type="molecule type" value="Genomic_DNA"/>
</dbReference>
<accession>A0A084WM14</accession>
<dbReference type="VEuPathDB" id="VectorBase:ASIC019303"/>
<reference evidence="1 3" key="1">
    <citation type="journal article" date="2014" name="BMC Genomics">
        <title>Genome sequence of Anopheles sinensis provides insight into genetics basis of mosquito competence for malaria parasites.</title>
        <authorList>
            <person name="Zhou D."/>
            <person name="Zhang D."/>
            <person name="Ding G."/>
            <person name="Shi L."/>
            <person name="Hou Q."/>
            <person name="Ye Y."/>
            <person name="Xu Y."/>
            <person name="Zhou H."/>
            <person name="Xiong C."/>
            <person name="Li S."/>
            <person name="Yu J."/>
            <person name="Hong S."/>
            <person name="Yu X."/>
            <person name="Zou P."/>
            <person name="Chen C."/>
            <person name="Chang X."/>
            <person name="Wang W."/>
            <person name="Lv Y."/>
            <person name="Sun Y."/>
            <person name="Ma L."/>
            <person name="Shen B."/>
            <person name="Zhu C."/>
        </authorList>
    </citation>
    <scope>NUCLEOTIDE SEQUENCE [LARGE SCALE GENOMIC DNA]</scope>
</reference>
<dbReference type="Proteomes" id="UP000030765">
    <property type="component" value="Unassembled WGS sequence"/>
</dbReference>
<evidence type="ECO:0000313" key="2">
    <source>
        <dbReference type="EnsemblMetazoa" id="ASIC019303-PA"/>
    </source>
</evidence>
<evidence type="ECO:0000313" key="1">
    <source>
        <dbReference type="EMBL" id="KFB51258.1"/>
    </source>
</evidence>